<dbReference type="InterPro" id="IPR014710">
    <property type="entry name" value="RmlC-like_jellyroll"/>
</dbReference>
<evidence type="ECO:0000259" key="1">
    <source>
        <dbReference type="PROSITE" id="PS51063"/>
    </source>
</evidence>
<dbReference type="SUPFAM" id="SSF46785">
    <property type="entry name" value="Winged helix' DNA-binding domain"/>
    <property type="match status" value="1"/>
</dbReference>
<feature type="domain" description="HTH crp-type" evidence="1">
    <location>
        <begin position="147"/>
        <end position="221"/>
    </location>
</feature>
<gene>
    <name evidence="2" type="ORF">ACFSC0_01025</name>
</gene>
<evidence type="ECO:0000313" key="2">
    <source>
        <dbReference type="EMBL" id="MFD1781964.1"/>
    </source>
</evidence>
<organism evidence="2 3">
    <name type="scientific">Phenylobacterium terrae</name>
    <dbReference type="NCBI Taxonomy" id="2665495"/>
    <lineage>
        <taxon>Bacteria</taxon>
        <taxon>Pseudomonadati</taxon>
        <taxon>Pseudomonadota</taxon>
        <taxon>Alphaproteobacteria</taxon>
        <taxon>Caulobacterales</taxon>
        <taxon>Caulobacteraceae</taxon>
        <taxon>Phenylobacterium</taxon>
    </lineage>
</organism>
<dbReference type="Pfam" id="PF13545">
    <property type="entry name" value="HTH_Crp_2"/>
    <property type="match status" value="1"/>
</dbReference>
<dbReference type="Gene3D" id="2.60.120.10">
    <property type="entry name" value="Jelly Rolls"/>
    <property type="match status" value="1"/>
</dbReference>
<dbReference type="SMART" id="SM00419">
    <property type="entry name" value="HTH_CRP"/>
    <property type="match status" value="1"/>
</dbReference>
<dbReference type="InterPro" id="IPR012318">
    <property type="entry name" value="HTH_CRP"/>
</dbReference>
<name>A0ABW4MVG6_9CAUL</name>
<reference evidence="3" key="1">
    <citation type="journal article" date="2019" name="Int. J. Syst. Evol. Microbiol.">
        <title>The Global Catalogue of Microorganisms (GCM) 10K type strain sequencing project: providing services to taxonomists for standard genome sequencing and annotation.</title>
        <authorList>
            <consortium name="The Broad Institute Genomics Platform"/>
            <consortium name="The Broad Institute Genome Sequencing Center for Infectious Disease"/>
            <person name="Wu L."/>
            <person name="Ma J."/>
        </authorList>
    </citation>
    <scope>NUCLEOTIDE SEQUENCE [LARGE SCALE GENOMIC DNA]</scope>
    <source>
        <strain evidence="3">DFY28</strain>
    </source>
</reference>
<accession>A0ABW4MVG6</accession>
<sequence>MITERLAGRAARAGELITRRLGGLSGLSGPDLELIQGAARRLESSPAGAELPGQRILVSGWACRRRTLTDGARQIFSFLLPGDPCEGRRRGVATVAALTAVETADAAGLFQGAEDSLMQPGLAEAFAAIREEEERLLLDHIVRLGRMTAYERMAHLLLELRERLARVGLADEQRLPMPLTQETLADALGLSIVHVNRTVQQLRRDGLIELRSGLAVLNDPEALAELCGYESLRAPRRASPAAGVEAASRAAAPLS</sequence>
<dbReference type="Proteomes" id="UP001597237">
    <property type="component" value="Unassembled WGS sequence"/>
</dbReference>
<keyword evidence="3" id="KW-1185">Reference proteome</keyword>
<dbReference type="InterPro" id="IPR036390">
    <property type="entry name" value="WH_DNA-bd_sf"/>
</dbReference>
<proteinExistence type="predicted"/>
<dbReference type="RefSeq" id="WP_377281203.1">
    <property type="nucleotide sequence ID" value="NZ_JBHRSI010000003.1"/>
</dbReference>
<evidence type="ECO:0000313" key="3">
    <source>
        <dbReference type="Proteomes" id="UP001597237"/>
    </source>
</evidence>
<dbReference type="PROSITE" id="PS51063">
    <property type="entry name" value="HTH_CRP_2"/>
    <property type="match status" value="1"/>
</dbReference>
<dbReference type="EMBL" id="JBHUEY010000001">
    <property type="protein sequence ID" value="MFD1781964.1"/>
    <property type="molecule type" value="Genomic_DNA"/>
</dbReference>
<protein>
    <submittedName>
        <fullName evidence="2">Crp/Fnr family transcriptional regulator</fullName>
    </submittedName>
</protein>
<comment type="caution">
    <text evidence="2">The sequence shown here is derived from an EMBL/GenBank/DDBJ whole genome shotgun (WGS) entry which is preliminary data.</text>
</comment>